<dbReference type="Pfam" id="PF17854">
    <property type="entry name" value="FtsK_alpha"/>
    <property type="match status" value="1"/>
</dbReference>
<dbReference type="Pfam" id="PF09397">
    <property type="entry name" value="FtsK_gamma"/>
    <property type="match status" value="1"/>
</dbReference>
<dbReference type="PANTHER" id="PTHR22683:SF41">
    <property type="entry name" value="DNA TRANSLOCASE FTSK"/>
    <property type="match status" value="1"/>
</dbReference>
<evidence type="ECO:0000256" key="2">
    <source>
        <dbReference type="ARBA" id="ARBA00022741"/>
    </source>
</evidence>
<dbReference type="InterPro" id="IPR036390">
    <property type="entry name" value="WH_DNA-bd_sf"/>
</dbReference>
<dbReference type="GO" id="GO:0016020">
    <property type="term" value="C:membrane"/>
    <property type="evidence" value="ECO:0007669"/>
    <property type="project" value="UniProtKB-SubCell"/>
</dbReference>
<dbReference type="InterPro" id="IPR036388">
    <property type="entry name" value="WH-like_DNA-bd_sf"/>
</dbReference>
<dbReference type="EMBL" id="AP027924">
    <property type="protein sequence ID" value="BED91932.1"/>
    <property type="molecule type" value="Genomic_DNA"/>
</dbReference>
<keyword evidence="6" id="KW-0472">Membrane</keyword>
<keyword evidence="3 5" id="KW-0067">ATP-binding</keyword>
<dbReference type="Gene3D" id="1.10.10.10">
    <property type="entry name" value="Winged helix-like DNA-binding domain superfamily/Winged helix DNA-binding domain"/>
    <property type="match status" value="1"/>
</dbReference>
<proteinExistence type="inferred from homology"/>
<gene>
    <name evidence="8" type="ORF">CfP315_0485</name>
</gene>
<dbReference type="SUPFAM" id="SSF52540">
    <property type="entry name" value="P-loop containing nucleoside triphosphate hydrolases"/>
    <property type="match status" value="1"/>
</dbReference>
<dbReference type="CDD" id="cd01127">
    <property type="entry name" value="TrwB_TraG_TraD_VirD4"/>
    <property type="match status" value="1"/>
</dbReference>
<evidence type="ECO:0000256" key="4">
    <source>
        <dbReference type="ARBA" id="ARBA00023125"/>
    </source>
</evidence>
<keyword evidence="2 5" id="KW-0547">Nucleotide-binding</keyword>
<feature type="binding site" evidence="5">
    <location>
        <begin position="326"/>
        <end position="333"/>
    </location>
    <ligand>
        <name>ATP</name>
        <dbReference type="ChEBI" id="CHEBI:30616"/>
    </ligand>
</feature>
<dbReference type="Pfam" id="PF01580">
    <property type="entry name" value="FtsK_SpoIIIE"/>
    <property type="match status" value="1"/>
</dbReference>
<dbReference type="SMART" id="SM00382">
    <property type="entry name" value="AAA"/>
    <property type="match status" value="1"/>
</dbReference>
<evidence type="ECO:0000256" key="1">
    <source>
        <dbReference type="ARBA" id="ARBA00006474"/>
    </source>
</evidence>
<evidence type="ECO:0000256" key="6">
    <source>
        <dbReference type="SAM" id="Phobius"/>
    </source>
</evidence>
<dbReference type="InterPro" id="IPR018541">
    <property type="entry name" value="Ftsk_gamma"/>
</dbReference>
<dbReference type="AlphaFoldDB" id="A0AA48KYJ4"/>
<evidence type="ECO:0000256" key="3">
    <source>
        <dbReference type="ARBA" id="ARBA00022840"/>
    </source>
</evidence>
<evidence type="ECO:0000259" key="7">
    <source>
        <dbReference type="PROSITE" id="PS50901"/>
    </source>
</evidence>
<keyword evidence="6" id="KW-0812">Transmembrane</keyword>
<dbReference type="InterPro" id="IPR027417">
    <property type="entry name" value="P-loop_NTPase"/>
</dbReference>
<dbReference type="PANTHER" id="PTHR22683">
    <property type="entry name" value="SPORULATION PROTEIN RELATED"/>
    <property type="match status" value="1"/>
</dbReference>
<comment type="similarity">
    <text evidence="1">Belongs to the FtsK/SpoIIIE/SftA family.</text>
</comment>
<feature type="transmembrane region" description="Helical" evidence="6">
    <location>
        <begin position="73"/>
        <end position="96"/>
    </location>
</feature>
<dbReference type="Proteomes" id="UP001337580">
    <property type="component" value="Chromosome"/>
</dbReference>
<feature type="domain" description="FtsK" evidence="7">
    <location>
        <begin position="309"/>
        <end position="503"/>
    </location>
</feature>
<reference evidence="8" key="1">
    <citation type="journal article" date="2023" name="ISME J.">
        <title>Emergence of putative energy parasites within Clostridia revealed by genome analysis of a novel endosymbiotic clade.</title>
        <authorList>
            <person name="Takahashi K."/>
            <person name="Kuwahara H."/>
            <person name="Horikawa Y."/>
            <person name="Izawa K."/>
            <person name="Kato D."/>
            <person name="Inagaki T."/>
            <person name="Yuki M."/>
            <person name="Ohkuma M."/>
            <person name="Hongoh Y."/>
        </authorList>
    </citation>
    <scope>NUCLEOTIDE SEQUENCE</scope>
    <source>
        <strain evidence="8">CfP3-15</strain>
    </source>
</reference>
<dbReference type="PROSITE" id="PS50901">
    <property type="entry name" value="FTSK"/>
    <property type="match status" value="1"/>
</dbReference>
<dbReference type="KEGG" id="ips:CfP315_0485"/>
<keyword evidence="6" id="KW-1133">Transmembrane helix</keyword>
<dbReference type="InterPro" id="IPR050206">
    <property type="entry name" value="FtsK/SpoIIIE/SftA"/>
</dbReference>
<dbReference type="GO" id="GO:0003677">
    <property type="term" value="F:DNA binding"/>
    <property type="evidence" value="ECO:0007669"/>
    <property type="project" value="UniProtKB-KW"/>
</dbReference>
<dbReference type="InterPro" id="IPR041027">
    <property type="entry name" value="FtsK_alpha"/>
</dbReference>
<feature type="transmembrane region" description="Helical" evidence="6">
    <location>
        <begin position="9"/>
        <end position="29"/>
    </location>
</feature>
<dbReference type="InterPro" id="IPR002543">
    <property type="entry name" value="FtsK_dom"/>
</dbReference>
<name>A0AA48KYJ4_9FIRM</name>
<dbReference type="GO" id="GO:0005524">
    <property type="term" value="F:ATP binding"/>
    <property type="evidence" value="ECO:0007669"/>
    <property type="project" value="UniProtKB-UniRule"/>
</dbReference>
<sequence length="660" mass="73768">MFLNFKKNGIVKSIFLGLGAVFSFLLYFIEGENLWFYVRKIFLGMFGFGSIFVPIFIFICLTHKNSSKNKFKFKSSSLVLFVFLSVFLNVFLFLFSKRNINLDLEFLGNVFNVGRTSSGVLCAILSFVFIYVFGLELAKVLIIFLVITNIILLVFLYKANLNIDFDFIFSYFDRKSKKSIKKVNLLDFENSDTDGSESSTKKLLKTLESFGVSAKVINISRGPSVTRYELQPAPGVKLSRITSLSDNIALSLSALGVRIEAPIPGKSAVGIEIPNKVVSAVNIKELIKTDEFMNSISPLTVVLGKDISGNCIITDLSKMPHLLIAGSTGSGKSVCVNSFIASLLYKSNPQEVKLIMIDPKVVELSVYNGVPHLLVPVVTDPKKAAGALLWAVEEMLSRYKIFAEVGVRDLESYNKFVLKSKKNNTPPKMSRMLIIIDELADLMMASPKEIEDYICRLAQMARAAGMHLIIATQRPSVDIITGVIKANVPSRIALAVSSQVDSRTIIDTAGAEKLIGRGDMLFSPLGSIKPIRVQGCYIDDEEIQKMIEKVKKKYKASYDNKIIQAIENYVNCEKKLNNDKTSEECEDRMDPSFKEAAKYIIESGFASITLLNKNFGFGYKRSGKIMEELERMGVVSNYESGKTRRVLMNYKDFLTKINYE</sequence>
<accession>A0AA48KYJ4</accession>
<feature type="transmembrane region" description="Helical" evidence="6">
    <location>
        <begin position="140"/>
        <end position="157"/>
    </location>
</feature>
<dbReference type="InterPro" id="IPR003593">
    <property type="entry name" value="AAA+_ATPase"/>
</dbReference>
<dbReference type="SMART" id="SM00843">
    <property type="entry name" value="Ftsk_gamma"/>
    <property type="match status" value="1"/>
</dbReference>
<organism evidence="8">
    <name type="scientific">Candidatus Improbicoccus pseudotrichonymphae</name>
    <dbReference type="NCBI Taxonomy" id="3033792"/>
    <lineage>
        <taxon>Bacteria</taxon>
        <taxon>Bacillati</taxon>
        <taxon>Bacillota</taxon>
        <taxon>Clostridia</taxon>
        <taxon>Candidatus Improbicoccus</taxon>
    </lineage>
</organism>
<protein>
    <submittedName>
        <fullName evidence="8">DNA translocase FtsK</fullName>
    </submittedName>
</protein>
<dbReference type="SUPFAM" id="SSF46785">
    <property type="entry name" value="Winged helix' DNA-binding domain"/>
    <property type="match status" value="1"/>
</dbReference>
<feature type="transmembrane region" description="Helical" evidence="6">
    <location>
        <begin position="116"/>
        <end position="133"/>
    </location>
</feature>
<evidence type="ECO:0000313" key="8">
    <source>
        <dbReference type="EMBL" id="BED91932.1"/>
    </source>
</evidence>
<evidence type="ECO:0000256" key="5">
    <source>
        <dbReference type="PROSITE-ProRule" id="PRU00289"/>
    </source>
</evidence>
<dbReference type="Gene3D" id="3.30.980.40">
    <property type="match status" value="1"/>
</dbReference>
<dbReference type="Gene3D" id="3.40.50.300">
    <property type="entry name" value="P-loop containing nucleotide triphosphate hydrolases"/>
    <property type="match status" value="1"/>
</dbReference>
<feature type="transmembrane region" description="Helical" evidence="6">
    <location>
        <begin position="41"/>
        <end position="61"/>
    </location>
</feature>
<keyword evidence="4" id="KW-0238">DNA-binding</keyword>